<dbReference type="InterPro" id="IPR016161">
    <property type="entry name" value="Ald_DH/histidinol_DH"/>
</dbReference>
<dbReference type="PANTHER" id="PTHR43111">
    <property type="entry name" value="ALDEHYDE DEHYDROGENASE B-RELATED"/>
    <property type="match status" value="1"/>
</dbReference>
<organism evidence="6 7">
    <name type="scientific">Vibrio pectenicida</name>
    <dbReference type="NCBI Taxonomy" id="62763"/>
    <lineage>
        <taxon>Bacteria</taxon>
        <taxon>Pseudomonadati</taxon>
        <taxon>Pseudomonadota</taxon>
        <taxon>Gammaproteobacteria</taxon>
        <taxon>Vibrionales</taxon>
        <taxon>Vibrionaceae</taxon>
        <taxon>Vibrio</taxon>
    </lineage>
</organism>
<dbReference type="GO" id="GO:0004030">
    <property type="term" value="F:aldehyde dehydrogenase [NAD(P)+] activity"/>
    <property type="evidence" value="ECO:0007669"/>
    <property type="project" value="UniProtKB-ARBA"/>
</dbReference>
<evidence type="ECO:0000313" key="7">
    <source>
        <dbReference type="Proteomes" id="UP000269041"/>
    </source>
</evidence>
<dbReference type="InterPro" id="IPR016162">
    <property type="entry name" value="Ald_DH_N"/>
</dbReference>
<evidence type="ECO:0000259" key="5">
    <source>
        <dbReference type="Pfam" id="PF00171"/>
    </source>
</evidence>
<dbReference type="OrthoDB" id="9812625at2"/>
<accession>A0A3R9EE26</accession>
<proteinExistence type="inferred from homology"/>
<reference evidence="6 7" key="1">
    <citation type="submission" date="2018-12" db="EMBL/GenBank/DDBJ databases">
        <title>Genomic taxonomy of the Vibrionaceae family.</title>
        <authorList>
            <person name="Gomez-Gil B."/>
            <person name="Enciso-Ibarra K."/>
        </authorList>
    </citation>
    <scope>NUCLEOTIDE SEQUENCE [LARGE SCALE GENOMIC DNA]</scope>
    <source>
        <strain evidence="6 7">CAIM 594</strain>
    </source>
</reference>
<dbReference type="InterPro" id="IPR016160">
    <property type="entry name" value="Ald_DH_CS_CYS"/>
</dbReference>
<dbReference type="Pfam" id="PF00171">
    <property type="entry name" value="Aldedh"/>
    <property type="match status" value="1"/>
</dbReference>
<dbReference type="PROSITE" id="PS00070">
    <property type="entry name" value="ALDEHYDE_DEHYDR_CYS"/>
    <property type="match status" value="1"/>
</dbReference>
<comment type="similarity">
    <text evidence="1 4">Belongs to the aldehyde dehydrogenase family.</text>
</comment>
<gene>
    <name evidence="6" type="ORF">EJA03_06950</name>
</gene>
<comment type="caution">
    <text evidence="6">The sequence shown here is derived from an EMBL/GenBank/DDBJ whole genome shotgun (WGS) entry which is preliminary data.</text>
</comment>
<keyword evidence="2 4" id="KW-0560">Oxidoreductase</keyword>
<dbReference type="Gene3D" id="3.40.605.10">
    <property type="entry name" value="Aldehyde Dehydrogenase, Chain A, domain 1"/>
    <property type="match status" value="1"/>
</dbReference>
<evidence type="ECO:0000256" key="4">
    <source>
        <dbReference type="RuleBase" id="RU003345"/>
    </source>
</evidence>
<dbReference type="PANTHER" id="PTHR43111:SF1">
    <property type="entry name" value="ALDEHYDE DEHYDROGENASE B-RELATED"/>
    <property type="match status" value="1"/>
</dbReference>
<dbReference type="InterPro" id="IPR029510">
    <property type="entry name" value="Ald_DH_CS_GLU"/>
</dbReference>
<dbReference type="SUPFAM" id="SSF53720">
    <property type="entry name" value="ALDH-like"/>
    <property type="match status" value="1"/>
</dbReference>
<dbReference type="EMBL" id="RSFA01000022">
    <property type="protein sequence ID" value="RSD31834.1"/>
    <property type="molecule type" value="Genomic_DNA"/>
</dbReference>
<dbReference type="InterPro" id="IPR016163">
    <property type="entry name" value="Ald_DH_C"/>
</dbReference>
<dbReference type="Proteomes" id="UP000269041">
    <property type="component" value="Unassembled WGS sequence"/>
</dbReference>
<dbReference type="CDD" id="cd07559">
    <property type="entry name" value="ALDH_ACDHII_AcoD-like"/>
    <property type="match status" value="1"/>
</dbReference>
<dbReference type="PROSITE" id="PS00687">
    <property type="entry name" value="ALDEHYDE_DEHYDR_GLU"/>
    <property type="match status" value="1"/>
</dbReference>
<sequence length="506" mass="55847">MIYAQPGSPDSLIEFKTHYNNYIGGEWVKPQSGEYFENISPVNGQAYCKVARSNEADVELALDAAHKAKISWATTSVSERANLLLKIADRIEENLEVLAIAETWENGKPIRETLVADLPLVVDHFRYFAGCIRAQEGSAAELDVNTASYHFPEPVGIVGQIIPWNFPMLMAAWKLAPALAAGCCVVLKPAEQTPTSILILMETIGELLPPGVINIVNGYGKEAGQALATSQRIAKLAFTGSTDVGQHILKCAADNLIPSTVELGGKSPNIYFADIFDHEDEYLEKCVEGTLLAFFNQGEVCTCPSRVLVHESIYDRFVERVAERAKHILQGNPLDTNTQVGAQASQEQFDKILSYLEIGRQEGAKVVFGGEIAQQAGEIESGYYIQPTLLEGHNKMRVFQEEIFGPVIAITKFKDEQDALAIANDTEYGLGAGVWTRDTNLAYRMGRKIEAGRIWINCYHAYPAHAAFGGYKKSGIGRETHKMMLDHYQNTKNLLVSYDVNPMGFF</sequence>
<keyword evidence="7" id="KW-1185">Reference proteome</keyword>
<feature type="domain" description="Aldehyde dehydrogenase" evidence="5">
    <location>
        <begin position="27"/>
        <end position="493"/>
    </location>
</feature>
<dbReference type="RefSeq" id="WP_125320514.1">
    <property type="nucleotide sequence ID" value="NZ_AP024890.1"/>
</dbReference>
<evidence type="ECO:0000256" key="3">
    <source>
        <dbReference type="PROSITE-ProRule" id="PRU10007"/>
    </source>
</evidence>
<evidence type="ECO:0000256" key="2">
    <source>
        <dbReference type="ARBA" id="ARBA00023002"/>
    </source>
</evidence>
<dbReference type="FunFam" id="3.40.605.10:FF:000001">
    <property type="entry name" value="Aldehyde dehydrogenase 1"/>
    <property type="match status" value="1"/>
</dbReference>
<name>A0A3R9EE26_9VIBR</name>
<feature type="active site" evidence="3">
    <location>
        <position position="262"/>
    </location>
</feature>
<dbReference type="Gene3D" id="3.40.309.10">
    <property type="entry name" value="Aldehyde Dehydrogenase, Chain A, domain 2"/>
    <property type="match status" value="1"/>
</dbReference>
<protein>
    <submittedName>
        <fullName evidence="6">Aldehyde dehydrogenase</fullName>
    </submittedName>
</protein>
<dbReference type="FunFam" id="3.40.309.10:FF:000017">
    <property type="entry name" value="Aldehyde dehydrogenase B"/>
    <property type="match status" value="1"/>
</dbReference>
<dbReference type="InterPro" id="IPR015590">
    <property type="entry name" value="Aldehyde_DH_dom"/>
</dbReference>
<evidence type="ECO:0000313" key="6">
    <source>
        <dbReference type="EMBL" id="RSD31834.1"/>
    </source>
</evidence>
<dbReference type="AlphaFoldDB" id="A0A3R9EE26"/>
<evidence type="ECO:0000256" key="1">
    <source>
        <dbReference type="ARBA" id="ARBA00009986"/>
    </source>
</evidence>